<gene>
    <name evidence="2" type="ORF">KUV50_15710</name>
</gene>
<protein>
    <recommendedName>
        <fullName evidence="4">Complex I intermediate-associated protein 30 (CIA30)</fullName>
    </recommendedName>
</protein>
<organism evidence="2 3">
    <name type="scientific">Membranihabitans marinus</name>
    <dbReference type="NCBI Taxonomy" id="1227546"/>
    <lineage>
        <taxon>Bacteria</taxon>
        <taxon>Pseudomonadati</taxon>
        <taxon>Bacteroidota</taxon>
        <taxon>Saprospiria</taxon>
        <taxon>Saprospirales</taxon>
        <taxon>Saprospiraceae</taxon>
        <taxon>Membranihabitans</taxon>
    </lineage>
</organism>
<evidence type="ECO:0000313" key="2">
    <source>
        <dbReference type="EMBL" id="MBY5959599.1"/>
    </source>
</evidence>
<feature type="signal peptide" evidence="1">
    <location>
        <begin position="1"/>
        <end position="20"/>
    </location>
</feature>
<dbReference type="AlphaFoldDB" id="A0A953HQW0"/>
<keyword evidence="3" id="KW-1185">Reference proteome</keyword>
<dbReference type="RefSeq" id="WP_222581136.1">
    <property type="nucleotide sequence ID" value="NZ_JAHVHU010000016.1"/>
</dbReference>
<name>A0A953HQW0_9BACT</name>
<dbReference type="EMBL" id="JAHVHU010000016">
    <property type="protein sequence ID" value="MBY5959599.1"/>
    <property type="molecule type" value="Genomic_DNA"/>
</dbReference>
<sequence>MNTLNLTVLLFLLLTGMVSAQDTYRPGLFFREDWKEIPAEIPLNQRHVDNPDLTVHLYGDGQDSLKKSNHEKPVDDPFYVWSGLCLDNWMVTLKHKTKNVDLTGFAKLKWRTKQVGLRQLRITLKLADGTWLISDQSTGPSKDWKISEFNIQDIVWHHLDPERITEIGIAKEPDLSHVEEIGFTDLMAGGRSRACSRLDWIEVHGQPVDRN</sequence>
<accession>A0A953HQW0</accession>
<evidence type="ECO:0008006" key="4">
    <source>
        <dbReference type="Google" id="ProtNLM"/>
    </source>
</evidence>
<evidence type="ECO:0000313" key="3">
    <source>
        <dbReference type="Proteomes" id="UP000753961"/>
    </source>
</evidence>
<proteinExistence type="predicted"/>
<keyword evidence="1" id="KW-0732">Signal</keyword>
<reference evidence="2" key="1">
    <citation type="submission" date="2021-06" db="EMBL/GenBank/DDBJ databases">
        <title>44 bacteria genomes isolated from Dapeng, Shenzhen.</title>
        <authorList>
            <person name="Zheng W."/>
            <person name="Yu S."/>
            <person name="Huang Y."/>
        </authorList>
    </citation>
    <scope>NUCLEOTIDE SEQUENCE</scope>
    <source>
        <strain evidence="2">DP5N28-2</strain>
    </source>
</reference>
<evidence type="ECO:0000256" key="1">
    <source>
        <dbReference type="SAM" id="SignalP"/>
    </source>
</evidence>
<dbReference type="Proteomes" id="UP000753961">
    <property type="component" value="Unassembled WGS sequence"/>
</dbReference>
<feature type="chain" id="PRO_5038066888" description="Complex I intermediate-associated protein 30 (CIA30)" evidence="1">
    <location>
        <begin position="21"/>
        <end position="211"/>
    </location>
</feature>
<comment type="caution">
    <text evidence="2">The sequence shown here is derived from an EMBL/GenBank/DDBJ whole genome shotgun (WGS) entry which is preliminary data.</text>
</comment>